<protein>
    <submittedName>
        <fullName evidence="1">Uncharacterized protein</fullName>
    </submittedName>
</protein>
<organism evidence="1">
    <name type="scientific">viral metagenome</name>
    <dbReference type="NCBI Taxonomy" id="1070528"/>
    <lineage>
        <taxon>unclassified sequences</taxon>
        <taxon>metagenomes</taxon>
        <taxon>organismal metagenomes</taxon>
    </lineage>
</organism>
<reference evidence="1" key="1">
    <citation type="journal article" date="2020" name="Nature">
        <title>Giant virus diversity and host interactions through global metagenomics.</title>
        <authorList>
            <person name="Schulz F."/>
            <person name="Roux S."/>
            <person name="Paez-Espino D."/>
            <person name="Jungbluth S."/>
            <person name="Walsh D.A."/>
            <person name="Denef V.J."/>
            <person name="McMahon K.D."/>
            <person name="Konstantinidis K.T."/>
            <person name="Eloe-Fadrosh E.A."/>
            <person name="Kyrpides N.C."/>
            <person name="Woyke T."/>
        </authorList>
    </citation>
    <scope>NUCLEOTIDE SEQUENCE</scope>
    <source>
        <strain evidence="1">GVMAG-M-3300009155-2</strain>
    </source>
</reference>
<accession>A0A6C0EPF5</accession>
<dbReference type="EMBL" id="MN738915">
    <property type="protein sequence ID" value="QHT31074.1"/>
    <property type="molecule type" value="Genomic_DNA"/>
</dbReference>
<dbReference type="AlphaFoldDB" id="A0A6C0EPF5"/>
<name>A0A6C0EPF5_9ZZZZ</name>
<evidence type="ECO:0000313" key="1">
    <source>
        <dbReference type="EMBL" id="QHT31074.1"/>
    </source>
</evidence>
<sequence>MEIVSKQPDLSSQKNKKRENRVSSIYSRCLISRNINLPIVSIGKNIKDTIEKCIAHNFEGKCIIEGFVKPGSSKLVSHSSGLINRGTDISFEVVFECEVCFPVEGMLISCVAKNITKAGIKAEAENEYPSPVVIFIAKDHHHNVLYFSEIKEGDKFNTRVIGQRFELNDNYVSVIGELVKPKSDKYVMKKNFTKAKLVIED</sequence>
<proteinExistence type="predicted"/>